<dbReference type="Proteomes" id="UP000285138">
    <property type="component" value="Unassembled WGS sequence"/>
</dbReference>
<gene>
    <name evidence="9" type="ORF">D5R97_07115</name>
</gene>
<name>A0A424YCE7_9FIRM</name>
<evidence type="ECO:0000259" key="7">
    <source>
        <dbReference type="Pfam" id="PF24961"/>
    </source>
</evidence>
<dbReference type="GO" id="GO:0005886">
    <property type="term" value="C:plasma membrane"/>
    <property type="evidence" value="ECO:0007669"/>
    <property type="project" value="TreeGrafter"/>
</dbReference>
<evidence type="ECO:0000256" key="2">
    <source>
        <dbReference type="ARBA" id="ARBA00022692"/>
    </source>
</evidence>
<feature type="domain" description="NfeD-like C-terminal" evidence="6">
    <location>
        <begin position="394"/>
        <end position="447"/>
    </location>
</feature>
<comment type="caution">
    <text evidence="9">The sequence shown here is derived from an EMBL/GenBank/DDBJ whole genome shotgun (WGS) entry which is preliminary data.</text>
</comment>
<feature type="transmembrane region" description="Helical" evidence="5">
    <location>
        <begin position="252"/>
        <end position="283"/>
    </location>
</feature>
<dbReference type="PANTHER" id="PTHR33507">
    <property type="entry name" value="INNER MEMBRANE PROTEIN YBBJ"/>
    <property type="match status" value="1"/>
</dbReference>
<dbReference type="InterPro" id="IPR052165">
    <property type="entry name" value="Membrane_assoc_protease"/>
</dbReference>
<dbReference type="Pfam" id="PF25145">
    <property type="entry name" value="NfeD1b_N"/>
    <property type="match status" value="1"/>
</dbReference>
<dbReference type="InterPro" id="IPR056739">
    <property type="entry name" value="NfeD_membrane"/>
</dbReference>
<feature type="transmembrane region" description="Helical" evidence="5">
    <location>
        <begin position="20"/>
        <end position="38"/>
    </location>
</feature>
<dbReference type="AlphaFoldDB" id="A0A424YCE7"/>
<dbReference type="PANTHER" id="PTHR33507:SF3">
    <property type="entry name" value="INNER MEMBRANE PROTEIN YBBJ"/>
    <property type="match status" value="1"/>
</dbReference>
<evidence type="ECO:0000256" key="3">
    <source>
        <dbReference type="ARBA" id="ARBA00022989"/>
    </source>
</evidence>
<dbReference type="Pfam" id="PF24961">
    <property type="entry name" value="NfeD_membrane"/>
    <property type="match status" value="1"/>
</dbReference>
<evidence type="ECO:0000256" key="4">
    <source>
        <dbReference type="ARBA" id="ARBA00023136"/>
    </source>
</evidence>
<dbReference type="Gene3D" id="3.90.226.10">
    <property type="entry name" value="2-enoyl-CoA Hydratase, Chain A, domain 1"/>
    <property type="match status" value="1"/>
</dbReference>
<protein>
    <submittedName>
        <fullName evidence="9">Nodulation protein NfeD</fullName>
    </submittedName>
</protein>
<proteinExistence type="predicted"/>
<organism evidence="9 10">
    <name type="scientific">Candidatus Syntrophonatronum acetioxidans</name>
    <dbReference type="NCBI Taxonomy" id="1795816"/>
    <lineage>
        <taxon>Bacteria</taxon>
        <taxon>Bacillati</taxon>
        <taxon>Bacillota</taxon>
        <taxon>Clostridia</taxon>
        <taxon>Eubacteriales</taxon>
        <taxon>Syntrophomonadaceae</taxon>
        <taxon>Candidatus Syntrophonatronum</taxon>
    </lineage>
</organism>
<dbReference type="Gene3D" id="2.40.50.140">
    <property type="entry name" value="Nucleic acid-binding proteins"/>
    <property type="match status" value="1"/>
</dbReference>
<evidence type="ECO:0000256" key="5">
    <source>
        <dbReference type="SAM" id="Phobius"/>
    </source>
</evidence>
<sequence length="455" mass="48850">MKAPSSLFNREVFKLPRLRIILIILVLAFWAFPSLLLGSGDKNTLYQVSLEGAVEYGLKSYLERAFREAEAVEASAILLEINTPGGRVDAAQEIRDMIVEAPVPVYAYVKPHALSAGAYLAMACDALYMAPGATLGAAEPRLGLEGEEVDEKTLSAWEADMITVAEMRGRDPEIAAAMVRREISIPGVVESGKLLTLTSQKALDLGFIDGVFDSRVDLLNYLNYGEATVIEGEMSGAEVLARFITHPVTSTLLLTIGFAALVLEIMTAGFGVAGSIGVLSFTLYFGGHIIAGLAGYEVVILFIMGIILLIVEAFVTGFGILGAGGIAAMVGSILLSATSTGEGLRNLLISTILAGLIIAISLRYLVKSNWLQNVILSYKEEKDLGYVGPMSFKGLMNKEGVTLTTLRPSGTAEIEGERVDVVSEGGYIPRQARVRVVNIEGPRVLVREIKEEKEE</sequence>
<evidence type="ECO:0000313" key="9">
    <source>
        <dbReference type="EMBL" id="RQD74889.1"/>
    </source>
</evidence>
<evidence type="ECO:0000259" key="8">
    <source>
        <dbReference type="Pfam" id="PF25145"/>
    </source>
</evidence>
<dbReference type="InterPro" id="IPR002810">
    <property type="entry name" value="NfeD-like_C"/>
</dbReference>
<evidence type="ECO:0000313" key="10">
    <source>
        <dbReference type="Proteomes" id="UP000285138"/>
    </source>
</evidence>
<feature type="transmembrane region" description="Helical" evidence="5">
    <location>
        <begin position="347"/>
        <end position="366"/>
    </location>
</feature>
<dbReference type="EMBL" id="QZAA01000182">
    <property type="protein sequence ID" value="RQD74889.1"/>
    <property type="molecule type" value="Genomic_DNA"/>
</dbReference>
<dbReference type="InterPro" id="IPR012340">
    <property type="entry name" value="NA-bd_OB-fold"/>
</dbReference>
<dbReference type="SUPFAM" id="SSF52096">
    <property type="entry name" value="ClpP/crotonase"/>
    <property type="match status" value="1"/>
</dbReference>
<feature type="domain" description="NfeD integral membrane" evidence="7">
    <location>
        <begin position="250"/>
        <end position="360"/>
    </location>
</feature>
<keyword evidence="3 5" id="KW-1133">Transmembrane helix</keyword>
<evidence type="ECO:0000259" key="6">
    <source>
        <dbReference type="Pfam" id="PF01957"/>
    </source>
</evidence>
<keyword evidence="4 5" id="KW-0472">Membrane</keyword>
<dbReference type="InterPro" id="IPR029045">
    <property type="entry name" value="ClpP/crotonase-like_dom_sf"/>
</dbReference>
<reference evidence="9 10" key="1">
    <citation type="submission" date="2018-08" db="EMBL/GenBank/DDBJ databases">
        <title>The metabolism and importance of syntrophic acetate oxidation coupled to methane or sulfide production in haloalkaline environments.</title>
        <authorList>
            <person name="Timmers P.H.A."/>
            <person name="Vavourakis C.D."/>
            <person name="Sorokin D.Y."/>
            <person name="Sinninghe Damste J.S."/>
            <person name="Muyzer G."/>
            <person name="Stams A.J.M."/>
            <person name="Plugge C.M."/>
        </authorList>
    </citation>
    <scope>NUCLEOTIDE SEQUENCE [LARGE SCALE GENOMIC DNA]</scope>
    <source>
        <strain evidence="9">MSAO_Bac1</strain>
    </source>
</reference>
<feature type="transmembrane region" description="Helical" evidence="5">
    <location>
        <begin position="318"/>
        <end position="335"/>
    </location>
</feature>
<feature type="domain" description="NfeD1b N-terminal" evidence="8">
    <location>
        <begin position="45"/>
        <end position="230"/>
    </location>
</feature>
<comment type="subcellular location">
    <subcellularLocation>
        <location evidence="1">Membrane</location>
        <topology evidence="1">Multi-pass membrane protein</topology>
    </subcellularLocation>
</comment>
<keyword evidence="2 5" id="KW-0812">Transmembrane</keyword>
<evidence type="ECO:0000256" key="1">
    <source>
        <dbReference type="ARBA" id="ARBA00004141"/>
    </source>
</evidence>
<accession>A0A424YCE7</accession>
<feature type="transmembrane region" description="Helical" evidence="5">
    <location>
        <begin position="289"/>
        <end position="311"/>
    </location>
</feature>
<dbReference type="Pfam" id="PF01957">
    <property type="entry name" value="NfeD"/>
    <property type="match status" value="1"/>
</dbReference>
<dbReference type="CDD" id="cd07021">
    <property type="entry name" value="Clp_protease_NfeD_like"/>
    <property type="match status" value="1"/>
</dbReference>
<dbReference type="InterPro" id="IPR056738">
    <property type="entry name" value="NfeD1b_N"/>
</dbReference>